<accession>A0A2P2JX05</accession>
<reference evidence="1" key="1">
    <citation type="submission" date="2018-02" db="EMBL/GenBank/DDBJ databases">
        <title>Rhizophora mucronata_Transcriptome.</title>
        <authorList>
            <person name="Meera S.P."/>
            <person name="Sreeshan A."/>
            <person name="Augustine A."/>
        </authorList>
    </citation>
    <scope>NUCLEOTIDE SEQUENCE</scope>
    <source>
        <tissue evidence="1">Leaf</tissue>
    </source>
</reference>
<sequence>MWSFNYFANLLNALNCFGNSFLSILLLLKPSFCSRPDFTNEKVKIFSFYGNWFSNVICSGKVANQVGQFLNSLHFVTCSGEFFAFQAVE</sequence>
<proteinExistence type="predicted"/>
<protein>
    <submittedName>
        <fullName evidence="1">Uncharacterized protein</fullName>
    </submittedName>
</protein>
<dbReference type="AlphaFoldDB" id="A0A2P2JX05"/>
<evidence type="ECO:0000313" key="1">
    <source>
        <dbReference type="EMBL" id="MBW97995.1"/>
    </source>
</evidence>
<name>A0A2P2JX05_RHIMU</name>
<organism evidence="1">
    <name type="scientific">Rhizophora mucronata</name>
    <name type="common">Asiatic mangrove</name>
    <dbReference type="NCBI Taxonomy" id="61149"/>
    <lineage>
        <taxon>Eukaryota</taxon>
        <taxon>Viridiplantae</taxon>
        <taxon>Streptophyta</taxon>
        <taxon>Embryophyta</taxon>
        <taxon>Tracheophyta</taxon>
        <taxon>Spermatophyta</taxon>
        <taxon>Magnoliopsida</taxon>
        <taxon>eudicotyledons</taxon>
        <taxon>Gunneridae</taxon>
        <taxon>Pentapetalae</taxon>
        <taxon>rosids</taxon>
        <taxon>fabids</taxon>
        <taxon>Malpighiales</taxon>
        <taxon>Rhizophoraceae</taxon>
        <taxon>Rhizophora</taxon>
    </lineage>
</organism>
<dbReference type="EMBL" id="GGEC01017512">
    <property type="protein sequence ID" value="MBW97995.1"/>
    <property type="molecule type" value="Transcribed_RNA"/>
</dbReference>